<name>A0ACA8R412_METAZ</name>
<gene>
    <name evidence="1" type="ORF">MarbSA_13110</name>
</gene>
<evidence type="ECO:0000313" key="2">
    <source>
        <dbReference type="Proteomes" id="UP000825015"/>
    </source>
</evidence>
<dbReference type="Proteomes" id="UP000825015">
    <property type="component" value="Chromosome"/>
</dbReference>
<sequence length="309" mass="36873">MKIKNRSKQETIKNNVKFEKTSWFDYIKNFDENLYNFLIESLERGYSFNNISEDLITQIKELLVQEDLENVKRFIPYITNHPNFQNHRIEYEIKQVRYTKIFNFVKNWINGGNDILDVGCGNGNMAYFFLDDDNVNYTGTDVYLPNDIDSCLISSKNISFLLQDSPVNIPVLDESMDIILIIDMLHHIEFKDQSNFLEDIYRKLKPDGRVIIFEYCFSEKEKGILNNEATNEYNKLTIMEKMNYLLLMDWLSNILFLNRTMPMPYSFKTKEEWELMFKKLNFNIESSKYLGFPEEFFHQGPYSKFLLSK</sequence>
<evidence type="ECO:0000313" key="1">
    <source>
        <dbReference type="EMBL" id="BBL62271.1"/>
    </source>
</evidence>
<keyword evidence="2" id="KW-1185">Reference proteome</keyword>
<reference evidence="1" key="1">
    <citation type="submission" date="2019-06" db="EMBL/GenBank/DDBJ databases">
        <title>Complete genome sequence of Methanobrevibacter arboriphilus strain SA.</title>
        <authorList>
            <person name="Asakawa S."/>
        </authorList>
    </citation>
    <scope>NUCLEOTIDE SEQUENCE</scope>
    <source>
        <strain evidence="1">SA</strain>
    </source>
</reference>
<dbReference type="EMBL" id="AP019779">
    <property type="protein sequence ID" value="BBL62271.1"/>
    <property type="molecule type" value="Genomic_DNA"/>
</dbReference>
<proteinExistence type="predicted"/>
<protein>
    <submittedName>
        <fullName evidence="1">Uncharacterized protein</fullName>
    </submittedName>
</protein>
<accession>A0ACA8R412</accession>
<organism evidence="1 2">
    <name type="scientific">Methanobrevibacter arboriphilus</name>
    <dbReference type="NCBI Taxonomy" id="39441"/>
    <lineage>
        <taxon>Archaea</taxon>
        <taxon>Methanobacteriati</taxon>
        <taxon>Methanobacteriota</taxon>
        <taxon>Methanomada group</taxon>
        <taxon>Methanobacteria</taxon>
        <taxon>Methanobacteriales</taxon>
        <taxon>Methanobacteriaceae</taxon>
        <taxon>Methanobrevibacter</taxon>
    </lineage>
</organism>